<gene>
    <name evidence="1" type="ORF">NDU88_007754</name>
</gene>
<proteinExistence type="predicted"/>
<organism evidence="1 2">
    <name type="scientific">Pleurodeles waltl</name>
    <name type="common">Iberian ribbed newt</name>
    <dbReference type="NCBI Taxonomy" id="8319"/>
    <lineage>
        <taxon>Eukaryota</taxon>
        <taxon>Metazoa</taxon>
        <taxon>Chordata</taxon>
        <taxon>Craniata</taxon>
        <taxon>Vertebrata</taxon>
        <taxon>Euteleostomi</taxon>
        <taxon>Amphibia</taxon>
        <taxon>Batrachia</taxon>
        <taxon>Caudata</taxon>
        <taxon>Salamandroidea</taxon>
        <taxon>Salamandridae</taxon>
        <taxon>Pleurodelinae</taxon>
        <taxon>Pleurodeles</taxon>
    </lineage>
</organism>
<dbReference type="Proteomes" id="UP001066276">
    <property type="component" value="Chromosome 9"/>
</dbReference>
<accession>A0AAV7N786</accession>
<reference evidence="1" key="1">
    <citation type="journal article" date="2022" name="bioRxiv">
        <title>Sequencing and chromosome-scale assembly of the giantPleurodeles waltlgenome.</title>
        <authorList>
            <person name="Brown T."/>
            <person name="Elewa A."/>
            <person name="Iarovenko S."/>
            <person name="Subramanian E."/>
            <person name="Araus A.J."/>
            <person name="Petzold A."/>
            <person name="Susuki M."/>
            <person name="Suzuki K.-i.T."/>
            <person name="Hayashi T."/>
            <person name="Toyoda A."/>
            <person name="Oliveira C."/>
            <person name="Osipova E."/>
            <person name="Leigh N.D."/>
            <person name="Simon A."/>
            <person name="Yun M.H."/>
        </authorList>
    </citation>
    <scope>NUCLEOTIDE SEQUENCE</scope>
    <source>
        <strain evidence="1">20211129_DDA</strain>
        <tissue evidence="1">Liver</tissue>
    </source>
</reference>
<dbReference type="EMBL" id="JANPWB010000013">
    <property type="protein sequence ID" value="KAJ1110402.1"/>
    <property type="molecule type" value="Genomic_DNA"/>
</dbReference>
<dbReference type="AlphaFoldDB" id="A0AAV7N786"/>
<evidence type="ECO:0000313" key="1">
    <source>
        <dbReference type="EMBL" id="KAJ1110402.1"/>
    </source>
</evidence>
<protein>
    <submittedName>
        <fullName evidence="1">Uncharacterized protein</fullName>
    </submittedName>
</protein>
<comment type="caution">
    <text evidence="1">The sequence shown here is derived from an EMBL/GenBank/DDBJ whole genome shotgun (WGS) entry which is preliminary data.</text>
</comment>
<evidence type="ECO:0000313" key="2">
    <source>
        <dbReference type="Proteomes" id="UP001066276"/>
    </source>
</evidence>
<keyword evidence="2" id="KW-1185">Reference proteome</keyword>
<name>A0AAV7N786_PLEWA</name>
<sequence length="118" mass="13151">MLECSCKKCCEETCGRHGFWAREGEEAKTEPGACAPAPYWYEEVSGVPRTCTEGAEERRETIAQFYGPTCETAGRPDHDKHWKHVIQTALEGSWKATPYVIASFLAVSNSRHLVVSSI</sequence>